<evidence type="ECO:0000313" key="7">
    <source>
        <dbReference type="EMBL" id="OAB76235.1"/>
    </source>
</evidence>
<sequence length="483" mass="52954">MQKIKNYINGAYCDPIASKWLDNYNPSNGSIYSEIADSNVDDVAVAYKAASEAFPSWSNTTLEKRSRILLDIANLIDEKLLPLAEAEAKDNGKPLSLALAVDIPRASSNFRFFGNAITQFASEAHESPGLNTMNFTLRQPLGVVGCISPWNLPLYLFTWKIAPAIAAGNTVVAKPSEVTPMTAYLLGEICTEAGLPKGVLNIVHGTGPSAGQAIVEHPNIKAISFTGGTKTGEHIARTAAPMFKKLSLELGGKNPNIIFADCNYQKMLEITVRSSFANQGQICLCGSRIFIERSIYDKFKTDFINKVSSLKIGDPFNAETNLGALVSKSHLEKVQSYISIAEKEGGKILFGGKQVIVKGLENGYYLQPTIIEVPDDQCRVNQEEIFGPVVTLLPFDTEEEVLKMANGTKYGLSATLWTNNLDRTMRISKQLEAGIVWVNTWLNRDLRTPFGGTKDSGMGREGGFEALRFFTEPKNICIQYEGR</sequence>
<keyword evidence="3" id="KW-0520">NAD</keyword>
<evidence type="ECO:0000256" key="4">
    <source>
        <dbReference type="PROSITE-ProRule" id="PRU10007"/>
    </source>
</evidence>
<evidence type="ECO:0000259" key="6">
    <source>
        <dbReference type="Pfam" id="PF00171"/>
    </source>
</evidence>
<keyword evidence="8" id="KW-1185">Reference proteome</keyword>
<proteinExistence type="inferred from homology"/>
<dbReference type="FunFam" id="3.40.309.10:FF:000012">
    <property type="entry name" value="Betaine aldehyde dehydrogenase"/>
    <property type="match status" value="1"/>
</dbReference>
<dbReference type="Proteomes" id="UP000077013">
    <property type="component" value="Unassembled WGS sequence"/>
</dbReference>
<evidence type="ECO:0000256" key="2">
    <source>
        <dbReference type="ARBA" id="ARBA00023002"/>
    </source>
</evidence>
<dbReference type="Gene3D" id="3.40.309.10">
    <property type="entry name" value="Aldehyde Dehydrogenase, Chain A, domain 2"/>
    <property type="match status" value="1"/>
</dbReference>
<dbReference type="PANTHER" id="PTHR43720">
    <property type="entry name" value="2-AMINOMUCONIC SEMIALDEHYDE DEHYDROGENASE"/>
    <property type="match status" value="1"/>
</dbReference>
<dbReference type="CDD" id="cd07093">
    <property type="entry name" value="ALDH_F8_HMSADH"/>
    <property type="match status" value="1"/>
</dbReference>
<evidence type="ECO:0000256" key="3">
    <source>
        <dbReference type="ARBA" id="ARBA00023027"/>
    </source>
</evidence>
<dbReference type="PANTHER" id="PTHR43720:SF2">
    <property type="entry name" value="2-AMINOMUCONIC SEMIALDEHYDE DEHYDROGENASE"/>
    <property type="match status" value="1"/>
</dbReference>
<dbReference type="InterPro" id="IPR016163">
    <property type="entry name" value="Ald_DH_C"/>
</dbReference>
<evidence type="ECO:0000256" key="1">
    <source>
        <dbReference type="ARBA" id="ARBA00009986"/>
    </source>
</evidence>
<dbReference type="Pfam" id="PF00171">
    <property type="entry name" value="Aldedh"/>
    <property type="match status" value="1"/>
</dbReference>
<dbReference type="InterPro" id="IPR015590">
    <property type="entry name" value="Aldehyde_DH_dom"/>
</dbReference>
<keyword evidence="2 5" id="KW-0560">Oxidoreductase</keyword>
<accession>A0A167F6A5</accession>
<dbReference type="InterPro" id="IPR016160">
    <property type="entry name" value="Ald_DH_CS_CYS"/>
</dbReference>
<dbReference type="InterPro" id="IPR016161">
    <property type="entry name" value="Ald_DH/histidinol_DH"/>
</dbReference>
<feature type="active site" evidence="4">
    <location>
        <position position="249"/>
    </location>
</feature>
<organism evidence="7 8">
    <name type="scientific">Cochleicola gelatinilyticus</name>
    <dbReference type="NCBI Taxonomy" id="1763537"/>
    <lineage>
        <taxon>Bacteria</taxon>
        <taxon>Pseudomonadati</taxon>
        <taxon>Bacteroidota</taxon>
        <taxon>Flavobacteriia</taxon>
        <taxon>Flavobacteriales</taxon>
        <taxon>Flavobacteriaceae</taxon>
        <taxon>Cochleicola</taxon>
    </lineage>
</organism>
<comment type="similarity">
    <text evidence="1 5">Belongs to the aldehyde dehydrogenase family.</text>
</comment>
<dbReference type="PROSITE" id="PS00070">
    <property type="entry name" value="ALDEHYDE_DEHYDR_CYS"/>
    <property type="match status" value="1"/>
</dbReference>
<evidence type="ECO:0000313" key="8">
    <source>
        <dbReference type="Proteomes" id="UP000077013"/>
    </source>
</evidence>
<reference evidence="7 8" key="1">
    <citation type="submission" date="2016-02" db="EMBL/GenBank/DDBJ databases">
        <title>Ulvibacter sp. LPB0005, isolated from Thais luteostoma.</title>
        <authorList>
            <person name="Shin S.-K."/>
            <person name="Yi H."/>
        </authorList>
    </citation>
    <scope>NUCLEOTIDE SEQUENCE [LARGE SCALE GENOMIC DNA]</scope>
    <source>
        <strain evidence="7 8">LPB0005</strain>
    </source>
</reference>
<comment type="caution">
    <text evidence="7">The sequence shown here is derived from an EMBL/GenBank/DDBJ whole genome shotgun (WGS) entry which is preliminary data.</text>
</comment>
<dbReference type="Gene3D" id="3.40.605.10">
    <property type="entry name" value="Aldehyde Dehydrogenase, Chain A, domain 1"/>
    <property type="match status" value="1"/>
</dbReference>
<feature type="domain" description="Aldehyde dehydrogenase" evidence="6">
    <location>
        <begin position="21"/>
        <end position="476"/>
    </location>
</feature>
<protein>
    <submittedName>
        <fullName evidence="7">2-hydroxymuconic semialdehyde dehydrogenase</fullName>
    </submittedName>
</protein>
<name>A0A167F6A5_9FLAO</name>
<dbReference type="PROSITE" id="PS00687">
    <property type="entry name" value="ALDEHYDE_DEHYDR_GLU"/>
    <property type="match status" value="1"/>
</dbReference>
<dbReference type="GO" id="GO:0016620">
    <property type="term" value="F:oxidoreductase activity, acting on the aldehyde or oxo group of donors, NAD or NADP as acceptor"/>
    <property type="evidence" value="ECO:0007669"/>
    <property type="project" value="InterPro"/>
</dbReference>
<dbReference type="InterPro" id="IPR029510">
    <property type="entry name" value="Ald_DH_CS_GLU"/>
</dbReference>
<dbReference type="OrthoDB" id="9762913at2"/>
<dbReference type="EMBL" id="LRXL01000052">
    <property type="protein sequence ID" value="OAB76235.1"/>
    <property type="molecule type" value="Genomic_DNA"/>
</dbReference>
<dbReference type="RefSeq" id="WP_068593492.1">
    <property type="nucleotide sequence ID" value="NZ_LRXL01000052.1"/>
</dbReference>
<dbReference type="STRING" id="1763537.ULVI_14010"/>
<dbReference type="InterPro" id="IPR016162">
    <property type="entry name" value="Ald_DH_N"/>
</dbReference>
<gene>
    <name evidence="7" type="ORF">ULVI_14010</name>
</gene>
<dbReference type="SUPFAM" id="SSF53720">
    <property type="entry name" value="ALDH-like"/>
    <property type="match status" value="1"/>
</dbReference>
<dbReference type="FunFam" id="3.40.605.10:FF:000007">
    <property type="entry name" value="NAD/NADP-dependent betaine aldehyde dehydrogenase"/>
    <property type="match status" value="1"/>
</dbReference>
<dbReference type="AlphaFoldDB" id="A0A167F6A5"/>
<evidence type="ECO:0000256" key="5">
    <source>
        <dbReference type="RuleBase" id="RU003345"/>
    </source>
</evidence>